<organism evidence="5 6">
    <name type="scientific">Chrysodeixis includens</name>
    <name type="common">Soybean looper</name>
    <name type="synonym">Pseudoplusia includens</name>
    <dbReference type="NCBI Taxonomy" id="689277"/>
    <lineage>
        <taxon>Eukaryota</taxon>
        <taxon>Metazoa</taxon>
        <taxon>Ecdysozoa</taxon>
        <taxon>Arthropoda</taxon>
        <taxon>Hexapoda</taxon>
        <taxon>Insecta</taxon>
        <taxon>Pterygota</taxon>
        <taxon>Neoptera</taxon>
        <taxon>Endopterygota</taxon>
        <taxon>Lepidoptera</taxon>
        <taxon>Glossata</taxon>
        <taxon>Ditrysia</taxon>
        <taxon>Noctuoidea</taxon>
        <taxon>Noctuidae</taxon>
        <taxon>Plusiinae</taxon>
        <taxon>Chrysodeixis</taxon>
    </lineage>
</organism>
<keyword evidence="2" id="KW-0863">Zinc-finger</keyword>
<dbReference type="InterPro" id="IPR007588">
    <property type="entry name" value="Znf_FLYWCH"/>
</dbReference>
<reference evidence="5" key="1">
    <citation type="submission" date="2021-12" db="EMBL/GenBank/DDBJ databases">
        <authorList>
            <person name="King R."/>
        </authorList>
    </citation>
    <scope>NUCLEOTIDE SEQUENCE</scope>
</reference>
<proteinExistence type="predicted"/>
<keyword evidence="3" id="KW-0862">Zinc</keyword>
<dbReference type="OrthoDB" id="7490491at2759"/>
<accession>A0A9N8KSS9</accession>
<protein>
    <recommendedName>
        <fullName evidence="4">FLYWCH-type domain-containing protein</fullName>
    </recommendedName>
</protein>
<evidence type="ECO:0000256" key="2">
    <source>
        <dbReference type="ARBA" id="ARBA00022771"/>
    </source>
</evidence>
<dbReference type="Pfam" id="PF04500">
    <property type="entry name" value="FLYWCH"/>
    <property type="match status" value="1"/>
</dbReference>
<name>A0A9N8KSS9_CHRIL</name>
<dbReference type="GO" id="GO:0008270">
    <property type="term" value="F:zinc ion binding"/>
    <property type="evidence" value="ECO:0007669"/>
    <property type="project" value="UniProtKB-KW"/>
</dbReference>
<gene>
    <name evidence="5" type="ORF">CINC_LOCUS1958</name>
</gene>
<sequence length="85" mass="9793">MGRCEALLVLGYTYNRKNTSRNNLSRWYCTRYHQGCKAAVITMDDLTVVTHIGTHTHTAPRLICTADQRYHATNVSKMIHVTRKQ</sequence>
<dbReference type="EMBL" id="LR824015">
    <property type="protein sequence ID" value="CAD0200271.1"/>
    <property type="molecule type" value="Genomic_DNA"/>
</dbReference>
<evidence type="ECO:0000313" key="6">
    <source>
        <dbReference type="Proteomes" id="UP001154114"/>
    </source>
</evidence>
<feature type="domain" description="FLYWCH-type" evidence="4">
    <location>
        <begin position="5"/>
        <end position="57"/>
    </location>
</feature>
<evidence type="ECO:0000256" key="1">
    <source>
        <dbReference type="ARBA" id="ARBA00022723"/>
    </source>
</evidence>
<keyword evidence="6" id="KW-1185">Reference proteome</keyword>
<evidence type="ECO:0000259" key="4">
    <source>
        <dbReference type="Pfam" id="PF04500"/>
    </source>
</evidence>
<dbReference type="Gene3D" id="2.20.25.240">
    <property type="match status" value="1"/>
</dbReference>
<keyword evidence="1" id="KW-0479">Metal-binding</keyword>
<dbReference type="Proteomes" id="UP001154114">
    <property type="component" value="Chromosome 12"/>
</dbReference>
<dbReference type="AlphaFoldDB" id="A0A9N8KSS9"/>
<evidence type="ECO:0000313" key="5">
    <source>
        <dbReference type="EMBL" id="CAD0200271.1"/>
    </source>
</evidence>
<evidence type="ECO:0000256" key="3">
    <source>
        <dbReference type="ARBA" id="ARBA00022833"/>
    </source>
</evidence>